<accession>A0A9N7TKM0</accession>
<protein>
    <submittedName>
        <fullName evidence="1">Uncharacterized protein</fullName>
    </submittedName>
</protein>
<reference evidence="1" key="1">
    <citation type="submission" date="2020-03" db="EMBL/GenBank/DDBJ databases">
        <authorList>
            <person name="Weist P."/>
        </authorList>
    </citation>
    <scope>NUCLEOTIDE SEQUENCE</scope>
</reference>
<sequence>MKLRDMRHEGQIASVQLGLQSPAGPLVPSWTHLSQPAALRGSLRKTGRPTVQLAGLEHSAAHQNRSPLCLLSFCTRPIPLRSERHPAPFHLAFEEPGCWDRPEPRKGQTKWALIPGRSARDDVKGPGAVHCERAAAFCLVSGIERFQGRAPARSGLTRAQLKRKSGKRLCLTSDSRVHFQFNA</sequence>
<dbReference type="EMBL" id="CADEAL010000053">
    <property type="protein sequence ID" value="CAB1413428.1"/>
    <property type="molecule type" value="Genomic_DNA"/>
</dbReference>
<evidence type="ECO:0000313" key="2">
    <source>
        <dbReference type="Proteomes" id="UP001153269"/>
    </source>
</evidence>
<gene>
    <name evidence="1" type="ORF">PLEPLA_LOCUS1128</name>
</gene>
<dbReference type="Proteomes" id="UP001153269">
    <property type="component" value="Unassembled WGS sequence"/>
</dbReference>
<proteinExistence type="predicted"/>
<evidence type="ECO:0000313" key="1">
    <source>
        <dbReference type="EMBL" id="CAB1413428.1"/>
    </source>
</evidence>
<comment type="caution">
    <text evidence="1">The sequence shown here is derived from an EMBL/GenBank/DDBJ whole genome shotgun (WGS) entry which is preliminary data.</text>
</comment>
<organism evidence="1 2">
    <name type="scientific">Pleuronectes platessa</name>
    <name type="common">European plaice</name>
    <dbReference type="NCBI Taxonomy" id="8262"/>
    <lineage>
        <taxon>Eukaryota</taxon>
        <taxon>Metazoa</taxon>
        <taxon>Chordata</taxon>
        <taxon>Craniata</taxon>
        <taxon>Vertebrata</taxon>
        <taxon>Euteleostomi</taxon>
        <taxon>Actinopterygii</taxon>
        <taxon>Neopterygii</taxon>
        <taxon>Teleostei</taxon>
        <taxon>Neoteleostei</taxon>
        <taxon>Acanthomorphata</taxon>
        <taxon>Carangaria</taxon>
        <taxon>Pleuronectiformes</taxon>
        <taxon>Pleuronectoidei</taxon>
        <taxon>Pleuronectidae</taxon>
        <taxon>Pleuronectes</taxon>
    </lineage>
</organism>
<dbReference type="AlphaFoldDB" id="A0A9N7TKM0"/>
<keyword evidence="2" id="KW-1185">Reference proteome</keyword>
<name>A0A9N7TKM0_PLEPL</name>